<dbReference type="SUPFAM" id="SSF48403">
    <property type="entry name" value="Ankyrin repeat"/>
    <property type="match status" value="1"/>
</dbReference>
<dbReference type="PROSITE" id="PS50088">
    <property type="entry name" value="ANK_REPEAT"/>
    <property type="match status" value="1"/>
</dbReference>
<dbReference type="Pfam" id="PF12796">
    <property type="entry name" value="Ank_2"/>
    <property type="match status" value="1"/>
</dbReference>
<evidence type="ECO:0000256" key="1">
    <source>
        <dbReference type="PROSITE-ProRule" id="PRU00023"/>
    </source>
</evidence>
<dbReference type="SMART" id="SM00248">
    <property type="entry name" value="ANK"/>
    <property type="match status" value="2"/>
</dbReference>
<evidence type="ECO:0000313" key="2">
    <source>
        <dbReference type="EMBL" id="CBY43527.1"/>
    </source>
</evidence>
<reference evidence="2" key="1">
    <citation type="journal article" date="2010" name="Science">
        <title>Plasticity of animal genome architecture unmasked by rapid evolution of a pelagic tunicate.</title>
        <authorList>
            <person name="Denoeud F."/>
            <person name="Henriet S."/>
            <person name="Mungpakdee S."/>
            <person name="Aury J.M."/>
            <person name="Da Silva C."/>
            <person name="Brinkmann H."/>
            <person name="Mikhaleva J."/>
            <person name="Olsen L.C."/>
            <person name="Jubin C."/>
            <person name="Canestro C."/>
            <person name="Bouquet J.M."/>
            <person name="Danks G."/>
            <person name="Poulain J."/>
            <person name="Campsteijn C."/>
            <person name="Adamski M."/>
            <person name="Cross I."/>
            <person name="Yadetie F."/>
            <person name="Muffato M."/>
            <person name="Louis A."/>
            <person name="Butcher S."/>
            <person name="Tsagkogeorga G."/>
            <person name="Konrad A."/>
            <person name="Singh S."/>
            <person name="Jensen M.F."/>
            <person name="Cong E.H."/>
            <person name="Eikeseth-Otteraa H."/>
            <person name="Noel B."/>
            <person name="Anthouard V."/>
            <person name="Porcel B.M."/>
            <person name="Kachouri-Lafond R."/>
            <person name="Nishino A."/>
            <person name="Ugolini M."/>
            <person name="Chourrout P."/>
            <person name="Nishida H."/>
            <person name="Aasland R."/>
            <person name="Huzurbazar S."/>
            <person name="Westhof E."/>
            <person name="Delsuc F."/>
            <person name="Lehrach H."/>
            <person name="Reinhardt R."/>
            <person name="Weissenbach J."/>
            <person name="Roy S.W."/>
            <person name="Artiguenave F."/>
            <person name="Postlethwait J.H."/>
            <person name="Manak J.R."/>
            <person name="Thompson E.M."/>
            <person name="Jaillon O."/>
            <person name="Du Pasquier L."/>
            <person name="Boudinot P."/>
            <person name="Liberles D.A."/>
            <person name="Volff J.N."/>
            <person name="Philippe H."/>
            <person name="Lenhard B."/>
            <person name="Roest Crollius H."/>
            <person name="Wincker P."/>
            <person name="Chourrout D."/>
        </authorList>
    </citation>
    <scope>NUCLEOTIDE SEQUENCE [LARGE SCALE GENOMIC DNA]</scope>
</reference>
<keyword evidence="1" id="KW-0040">ANK repeat</keyword>
<name>E4Z749_OIKDI</name>
<dbReference type="Gene3D" id="1.25.40.20">
    <property type="entry name" value="Ankyrin repeat-containing domain"/>
    <property type="match status" value="1"/>
</dbReference>
<feature type="repeat" description="ANK" evidence="1">
    <location>
        <begin position="140"/>
        <end position="172"/>
    </location>
</feature>
<dbReference type="InterPro" id="IPR036770">
    <property type="entry name" value="Ankyrin_rpt-contain_sf"/>
</dbReference>
<sequence>MACEKVYFAECGRMNLKFLKLKRKHCLLYRFEGEIFSVDPAQTMMAMIFSKLPGAEEITLEDIIEEQQSLRLFLEVPKMIQKGEFEEIKTYLENNPTEVDYVARLGKYEQCSLLYLAVSSAREEVVQYLLEKKPKLNGKDKETALHRAVRGLQVKTVHALIASGASSVTKDRHGLKPLCIAMRMYKESKSAEVRKKAETIVGGLEFYQAVPRHIQNIARESARRARETKYGNTSDSQWEVAK</sequence>
<dbReference type="Proteomes" id="UP000011014">
    <property type="component" value="Unassembled WGS sequence"/>
</dbReference>
<accession>E4Z749</accession>
<dbReference type="EMBL" id="FN658343">
    <property type="protein sequence ID" value="CBY43527.1"/>
    <property type="molecule type" value="Genomic_DNA"/>
</dbReference>
<proteinExistence type="predicted"/>
<organism evidence="2">
    <name type="scientific">Oikopleura dioica</name>
    <name type="common">Tunicate</name>
    <dbReference type="NCBI Taxonomy" id="34765"/>
    <lineage>
        <taxon>Eukaryota</taxon>
        <taxon>Metazoa</taxon>
        <taxon>Chordata</taxon>
        <taxon>Tunicata</taxon>
        <taxon>Appendicularia</taxon>
        <taxon>Copelata</taxon>
        <taxon>Oikopleuridae</taxon>
        <taxon>Oikopleura</taxon>
    </lineage>
</organism>
<gene>
    <name evidence="2" type="ORF">GSOID_T00028137001</name>
</gene>
<dbReference type="InterPro" id="IPR002110">
    <property type="entry name" value="Ankyrin_rpt"/>
</dbReference>
<protein>
    <submittedName>
        <fullName evidence="2">Uncharacterized protein</fullName>
    </submittedName>
</protein>
<dbReference type="AlphaFoldDB" id="E4Z749"/>